<sequence length="45" mass="4944">MGKMGGKYGSWKKSLRTAGMVTTVSLIFLDTSYRTMDSSLGHDDL</sequence>
<reference evidence="1" key="2">
    <citation type="submission" date="2018-05" db="EMBL/GenBank/DDBJ databases">
        <title>OpunRS2 (Oryza punctata Reference Sequence Version 2).</title>
        <authorList>
            <person name="Zhang J."/>
            <person name="Kudrna D."/>
            <person name="Lee S."/>
            <person name="Talag J."/>
            <person name="Welchert J."/>
            <person name="Wing R.A."/>
        </authorList>
    </citation>
    <scope>NUCLEOTIDE SEQUENCE [LARGE SCALE GENOMIC DNA]</scope>
</reference>
<name>A0A0E0LXA6_ORYPU</name>
<dbReference type="Gramene" id="OPUNC08G19730.1">
    <property type="protein sequence ID" value="OPUNC08G19730.1"/>
    <property type="gene ID" value="OPUNC08G19730"/>
</dbReference>
<evidence type="ECO:0000313" key="1">
    <source>
        <dbReference type="EnsemblPlants" id="OPUNC08G19730.1"/>
    </source>
</evidence>
<dbReference type="EnsemblPlants" id="OPUNC08G19730.1">
    <property type="protein sequence ID" value="OPUNC08G19730.1"/>
    <property type="gene ID" value="OPUNC08G19730"/>
</dbReference>
<accession>A0A0E0LXA6</accession>
<dbReference type="AlphaFoldDB" id="A0A0E0LXA6"/>
<protein>
    <submittedName>
        <fullName evidence="1">Uncharacterized protein</fullName>
    </submittedName>
</protein>
<organism evidence="1">
    <name type="scientific">Oryza punctata</name>
    <name type="common">Red rice</name>
    <dbReference type="NCBI Taxonomy" id="4537"/>
    <lineage>
        <taxon>Eukaryota</taxon>
        <taxon>Viridiplantae</taxon>
        <taxon>Streptophyta</taxon>
        <taxon>Embryophyta</taxon>
        <taxon>Tracheophyta</taxon>
        <taxon>Spermatophyta</taxon>
        <taxon>Magnoliopsida</taxon>
        <taxon>Liliopsida</taxon>
        <taxon>Poales</taxon>
        <taxon>Poaceae</taxon>
        <taxon>BOP clade</taxon>
        <taxon>Oryzoideae</taxon>
        <taxon>Oryzeae</taxon>
        <taxon>Oryzinae</taxon>
        <taxon>Oryza</taxon>
    </lineage>
</organism>
<keyword evidence="2" id="KW-1185">Reference proteome</keyword>
<proteinExistence type="predicted"/>
<reference evidence="1" key="1">
    <citation type="submission" date="2015-04" db="UniProtKB">
        <authorList>
            <consortium name="EnsemblPlants"/>
        </authorList>
    </citation>
    <scope>IDENTIFICATION</scope>
</reference>
<dbReference type="Proteomes" id="UP000026962">
    <property type="component" value="Chromosome 8"/>
</dbReference>
<dbReference type="HOGENOM" id="CLU_3208466_0_0_1"/>
<evidence type="ECO:0000313" key="2">
    <source>
        <dbReference type="Proteomes" id="UP000026962"/>
    </source>
</evidence>